<dbReference type="GO" id="GO:0003677">
    <property type="term" value="F:DNA binding"/>
    <property type="evidence" value="ECO:0007669"/>
    <property type="project" value="InterPro"/>
</dbReference>
<comment type="cofactor">
    <cofactor evidence="6">
        <name>Mg(2+)</name>
        <dbReference type="ChEBI" id="CHEBI:18420"/>
    </cofactor>
    <cofactor evidence="6">
        <name>Mn(2+)</name>
        <dbReference type="ChEBI" id="CHEBI:29035"/>
    </cofactor>
    <text evidence="6">Probably binds two magnesium or manganese ions per subunit.</text>
</comment>
<sequence>MKKMISWNVNGIRAIAQKGFLSWLYDLDPDIVGLQEIKAEETQLEEELLNPTDRNSYWNSSRTKKGYAGTAVFSKINPVKVEYGWGQEIFDLEGRTIMLDFESFILFNIYFPNGERSPERLQYKLDFYNSFLEHAVELKKQGRSLVICGDVNTAHTEIDLARPKENQKTSGFLPIEREWIDRLLAAGFIDTFRFKHPSVRDKYSWWSYRGGARQRNVGWRIDYFFISEDLQSKLVDAFILDQVTGSDHCPIGIVLDI</sequence>
<feature type="binding site" evidence="6">
    <location>
        <position position="36"/>
    </location>
    <ligand>
        <name>Mg(2+)</name>
        <dbReference type="ChEBI" id="CHEBI:18420"/>
        <label>1</label>
    </ligand>
</feature>
<dbReference type="AlphaFoldDB" id="A0A1I1E0U5"/>
<evidence type="ECO:0000256" key="1">
    <source>
        <dbReference type="ARBA" id="ARBA00007092"/>
    </source>
</evidence>
<protein>
    <submittedName>
        <fullName evidence="9">Exodeoxyribonuclease-3</fullName>
    </submittedName>
</protein>
<feature type="site" description="Transition state stabilizer" evidence="7">
    <location>
        <position position="152"/>
    </location>
</feature>
<feature type="active site" evidence="5">
    <location>
        <position position="110"/>
    </location>
</feature>
<dbReference type="EMBL" id="FOKY01000004">
    <property type="protein sequence ID" value="SFB78858.1"/>
    <property type="molecule type" value="Genomic_DNA"/>
</dbReference>
<dbReference type="FunFam" id="3.60.10.10:FF:000026">
    <property type="entry name" value="Exodeoxyribonuclease III"/>
    <property type="match status" value="1"/>
</dbReference>
<evidence type="ECO:0000256" key="6">
    <source>
        <dbReference type="PIRSR" id="PIRSR604808-2"/>
    </source>
</evidence>
<evidence type="ECO:0000256" key="3">
    <source>
        <dbReference type="ARBA" id="ARBA00022801"/>
    </source>
</evidence>
<feature type="binding site" evidence="6">
    <location>
        <position position="247"/>
    </location>
    <ligand>
        <name>Mg(2+)</name>
        <dbReference type="ChEBI" id="CHEBI:18420"/>
        <label>1</label>
    </ligand>
</feature>
<dbReference type="GO" id="GO:0006284">
    <property type="term" value="P:base-excision repair"/>
    <property type="evidence" value="ECO:0007669"/>
    <property type="project" value="TreeGrafter"/>
</dbReference>
<evidence type="ECO:0000256" key="7">
    <source>
        <dbReference type="PIRSR" id="PIRSR604808-3"/>
    </source>
</evidence>
<accession>A0A1I1E0U5</accession>
<comment type="similarity">
    <text evidence="1">Belongs to the DNA repair enzymes AP/ExoA family.</text>
</comment>
<keyword evidence="6" id="KW-0464">Manganese</keyword>
<keyword evidence="4 6" id="KW-0460">Magnesium</keyword>
<dbReference type="GO" id="GO:0008081">
    <property type="term" value="F:phosphoric diester hydrolase activity"/>
    <property type="evidence" value="ECO:0007669"/>
    <property type="project" value="TreeGrafter"/>
</dbReference>
<dbReference type="GO" id="GO:0046872">
    <property type="term" value="F:metal ion binding"/>
    <property type="evidence" value="ECO:0007669"/>
    <property type="project" value="UniProtKB-KW"/>
</dbReference>
<evidence type="ECO:0000256" key="2">
    <source>
        <dbReference type="ARBA" id="ARBA00022723"/>
    </source>
</evidence>
<dbReference type="Pfam" id="PF03372">
    <property type="entry name" value="Exo_endo_phos"/>
    <property type="match status" value="1"/>
</dbReference>
<feature type="active site" description="Proton acceptor" evidence="5">
    <location>
        <position position="248"/>
    </location>
</feature>
<dbReference type="NCBIfam" id="TIGR00633">
    <property type="entry name" value="xth"/>
    <property type="match status" value="1"/>
</dbReference>
<dbReference type="STRING" id="34097.SAMN02745150_00811"/>
<reference evidence="10" key="1">
    <citation type="submission" date="2016-10" db="EMBL/GenBank/DDBJ databases">
        <authorList>
            <person name="Varghese N."/>
            <person name="Submissions S."/>
        </authorList>
    </citation>
    <scope>NUCLEOTIDE SEQUENCE [LARGE SCALE GENOMIC DNA]</scope>
    <source>
        <strain evidence="10">ATCC 43811</strain>
    </source>
</reference>
<dbReference type="GO" id="GO:0008311">
    <property type="term" value="F:double-stranded DNA 3'-5' DNA exonuclease activity"/>
    <property type="evidence" value="ECO:0007669"/>
    <property type="project" value="TreeGrafter"/>
</dbReference>
<dbReference type="PANTHER" id="PTHR22748">
    <property type="entry name" value="AP ENDONUCLEASE"/>
    <property type="match status" value="1"/>
</dbReference>
<feature type="site" description="Important for catalytic activity" evidence="7">
    <location>
        <position position="222"/>
    </location>
</feature>
<proteinExistence type="inferred from homology"/>
<evidence type="ECO:0000259" key="8">
    <source>
        <dbReference type="Pfam" id="PF03372"/>
    </source>
</evidence>
<dbReference type="GO" id="GO:0003906">
    <property type="term" value="F:DNA-(apurinic or apyrimidinic site) endonuclease activity"/>
    <property type="evidence" value="ECO:0007669"/>
    <property type="project" value="TreeGrafter"/>
</dbReference>
<feature type="active site" description="Proton donor/acceptor" evidence="5">
    <location>
        <position position="150"/>
    </location>
</feature>
<dbReference type="PROSITE" id="PS51435">
    <property type="entry name" value="AP_NUCLEASE_F1_4"/>
    <property type="match status" value="1"/>
</dbReference>
<dbReference type="InterPro" id="IPR004808">
    <property type="entry name" value="AP_endonuc_1"/>
</dbReference>
<feature type="binding site" evidence="6">
    <location>
        <position position="248"/>
    </location>
    <ligand>
        <name>Mg(2+)</name>
        <dbReference type="ChEBI" id="CHEBI:18420"/>
        <label>1</label>
    </ligand>
</feature>
<feature type="site" description="Interaction with DNA substrate" evidence="7">
    <location>
        <position position="248"/>
    </location>
</feature>
<evidence type="ECO:0000256" key="4">
    <source>
        <dbReference type="ARBA" id="ARBA00022842"/>
    </source>
</evidence>
<name>A0A1I1E0U5_BREAD</name>
<dbReference type="Proteomes" id="UP000240042">
    <property type="component" value="Unassembled WGS sequence"/>
</dbReference>
<feature type="binding site" evidence="6">
    <location>
        <position position="8"/>
    </location>
    <ligand>
        <name>Mg(2+)</name>
        <dbReference type="ChEBI" id="CHEBI:18420"/>
        <label>1</label>
    </ligand>
</feature>
<dbReference type="SUPFAM" id="SSF56219">
    <property type="entry name" value="DNase I-like"/>
    <property type="match status" value="1"/>
</dbReference>
<evidence type="ECO:0000313" key="10">
    <source>
        <dbReference type="Proteomes" id="UP000240042"/>
    </source>
</evidence>
<dbReference type="InterPro" id="IPR036691">
    <property type="entry name" value="Endo/exonu/phosph_ase_sf"/>
</dbReference>
<feature type="binding site" evidence="6">
    <location>
        <position position="152"/>
    </location>
    <ligand>
        <name>Mg(2+)</name>
        <dbReference type="ChEBI" id="CHEBI:18420"/>
        <label>1</label>
    </ligand>
</feature>
<evidence type="ECO:0000256" key="5">
    <source>
        <dbReference type="PIRSR" id="PIRSR604808-1"/>
    </source>
</evidence>
<dbReference type="NCBIfam" id="TIGR00195">
    <property type="entry name" value="exoDNase_III"/>
    <property type="match status" value="1"/>
</dbReference>
<keyword evidence="3" id="KW-0378">Hydrolase</keyword>
<dbReference type="RefSeq" id="WP_092318889.1">
    <property type="nucleotide sequence ID" value="NZ_FOKY01000004.1"/>
</dbReference>
<evidence type="ECO:0000313" key="9">
    <source>
        <dbReference type="EMBL" id="SFB78858.1"/>
    </source>
</evidence>
<keyword evidence="10" id="KW-1185">Reference proteome</keyword>
<gene>
    <name evidence="9" type="ORF">SAMN02745150_00811</name>
</gene>
<dbReference type="Gene3D" id="3.60.10.10">
    <property type="entry name" value="Endonuclease/exonuclease/phosphatase"/>
    <property type="match status" value="1"/>
</dbReference>
<dbReference type="OrthoDB" id="9803914at2"/>
<keyword evidence="2 6" id="KW-0479">Metal-binding</keyword>
<dbReference type="PANTHER" id="PTHR22748:SF6">
    <property type="entry name" value="DNA-(APURINIC OR APYRIMIDINIC SITE) ENDONUCLEASE"/>
    <property type="match status" value="1"/>
</dbReference>
<dbReference type="PROSITE" id="PS00726">
    <property type="entry name" value="AP_NUCLEASE_F1_1"/>
    <property type="match status" value="1"/>
</dbReference>
<feature type="binding site" evidence="6">
    <location>
        <position position="150"/>
    </location>
    <ligand>
        <name>Mg(2+)</name>
        <dbReference type="ChEBI" id="CHEBI:18420"/>
        <label>1</label>
    </ligand>
</feature>
<feature type="domain" description="Endonuclease/exonuclease/phosphatase" evidence="8">
    <location>
        <begin position="5"/>
        <end position="248"/>
    </location>
</feature>
<dbReference type="InterPro" id="IPR005135">
    <property type="entry name" value="Endo/exonuclease/phosphatase"/>
</dbReference>
<organism evidence="9 10">
    <name type="scientific">Brevinema andersonii</name>
    <dbReference type="NCBI Taxonomy" id="34097"/>
    <lineage>
        <taxon>Bacteria</taxon>
        <taxon>Pseudomonadati</taxon>
        <taxon>Spirochaetota</taxon>
        <taxon>Spirochaetia</taxon>
        <taxon>Brevinematales</taxon>
        <taxon>Brevinemataceae</taxon>
        <taxon>Brevinema</taxon>
    </lineage>
</organism>
<dbReference type="InterPro" id="IPR020847">
    <property type="entry name" value="AP_endonuclease_F1_BS"/>
</dbReference>